<dbReference type="GO" id="GO:0016298">
    <property type="term" value="F:lipase activity"/>
    <property type="evidence" value="ECO:0007669"/>
    <property type="project" value="TreeGrafter"/>
</dbReference>
<evidence type="ECO:0000313" key="16">
    <source>
        <dbReference type="EMBL" id="VDO02824.1"/>
    </source>
</evidence>
<keyword evidence="3" id="KW-1003">Cell membrane</keyword>
<dbReference type="AlphaFoldDB" id="A0A0R3TIS7"/>
<keyword evidence="11" id="KW-0443">Lipid metabolism</keyword>
<comment type="catalytic activity">
    <reaction evidence="13">
        <text>a 1,2-diacyl-sn-glycerol + H2O = a 2-acylglycerol + a fatty acid + H(+)</text>
        <dbReference type="Rhea" id="RHEA:33275"/>
        <dbReference type="ChEBI" id="CHEBI:15377"/>
        <dbReference type="ChEBI" id="CHEBI:15378"/>
        <dbReference type="ChEBI" id="CHEBI:17389"/>
        <dbReference type="ChEBI" id="CHEBI:17815"/>
        <dbReference type="ChEBI" id="CHEBI:28868"/>
        <dbReference type="EC" id="3.1.1.116"/>
    </reaction>
    <physiologicalReaction direction="left-to-right" evidence="13">
        <dbReference type="Rhea" id="RHEA:33276"/>
    </physiologicalReaction>
</comment>
<evidence type="ECO:0000256" key="13">
    <source>
        <dbReference type="ARBA" id="ARBA00024531"/>
    </source>
</evidence>
<dbReference type="PANTHER" id="PTHR45792">
    <property type="entry name" value="DIACYLGLYCEROL LIPASE HOMOLOG-RELATED"/>
    <property type="match status" value="1"/>
</dbReference>
<dbReference type="Pfam" id="PF01764">
    <property type="entry name" value="Lipase_3"/>
    <property type="match status" value="1"/>
</dbReference>
<comment type="cofactor">
    <cofactor evidence="1">
        <name>Ca(2+)</name>
        <dbReference type="ChEBI" id="CHEBI:29108"/>
    </cofactor>
</comment>
<keyword evidence="10" id="KW-1133">Transmembrane helix</keyword>
<dbReference type="EC" id="3.1.1.116" evidence="14"/>
<organism evidence="18">
    <name type="scientific">Rodentolepis nana</name>
    <name type="common">Dwarf tapeworm</name>
    <name type="synonym">Hymenolepis nana</name>
    <dbReference type="NCBI Taxonomy" id="102285"/>
    <lineage>
        <taxon>Eukaryota</taxon>
        <taxon>Metazoa</taxon>
        <taxon>Spiralia</taxon>
        <taxon>Lophotrochozoa</taxon>
        <taxon>Platyhelminthes</taxon>
        <taxon>Cestoda</taxon>
        <taxon>Eucestoda</taxon>
        <taxon>Cyclophyllidea</taxon>
        <taxon>Hymenolepididae</taxon>
        <taxon>Rodentolepis</taxon>
    </lineage>
</organism>
<keyword evidence="9" id="KW-0442">Lipid degradation</keyword>
<dbReference type="Gene3D" id="3.40.50.1820">
    <property type="entry name" value="alpha/beta hydrolase"/>
    <property type="match status" value="1"/>
</dbReference>
<evidence type="ECO:0000256" key="2">
    <source>
        <dbReference type="ARBA" id="ARBA00004651"/>
    </source>
</evidence>
<evidence type="ECO:0000256" key="6">
    <source>
        <dbReference type="ARBA" id="ARBA00022723"/>
    </source>
</evidence>
<dbReference type="CDD" id="cd00519">
    <property type="entry name" value="Lipase_3"/>
    <property type="match status" value="1"/>
</dbReference>
<sequence>MMLAIDDVTEAIVLIVRGTLSGNDTLVDLLGAGEPFRDEDCDLSSDEQWVVHSGMGRTANNIVNNLLENEWIEQAKELRPTYPLVITGHSLGAGLVSLMCALLKPYYPEIKAYAFSPPNGLMK</sequence>
<dbReference type="InterPro" id="IPR029058">
    <property type="entry name" value="AB_hydrolase_fold"/>
</dbReference>
<reference evidence="18" key="1">
    <citation type="submission" date="2017-02" db="UniProtKB">
        <authorList>
            <consortium name="WormBaseParasite"/>
        </authorList>
    </citation>
    <scope>IDENTIFICATION</scope>
</reference>
<evidence type="ECO:0000256" key="8">
    <source>
        <dbReference type="ARBA" id="ARBA00022837"/>
    </source>
</evidence>
<dbReference type="GO" id="GO:0005886">
    <property type="term" value="C:plasma membrane"/>
    <property type="evidence" value="ECO:0007669"/>
    <property type="project" value="UniProtKB-SubCell"/>
</dbReference>
<dbReference type="GO" id="GO:0046872">
    <property type="term" value="F:metal ion binding"/>
    <property type="evidence" value="ECO:0007669"/>
    <property type="project" value="UniProtKB-KW"/>
</dbReference>
<evidence type="ECO:0000256" key="5">
    <source>
        <dbReference type="ARBA" id="ARBA00022692"/>
    </source>
</evidence>
<keyword evidence="4" id="KW-0597">Phosphoprotein</keyword>
<keyword evidence="7" id="KW-0378">Hydrolase</keyword>
<keyword evidence="12" id="KW-0472">Membrane</keyword>
<evidence type="ECO:0000256" key="11">
    <source>
        <dbReference type="ARBA" id="ARBA00023098"/>
    </source>
</evidence>
<evidence type="ECO:0000256" key="3">
    <source>
        <dbReference type="ARBA" id="ARBA00022475"/>
    </source>
</evidence>
<dbReference type="GO" id="GO:0046340">
    <property type="term" value="P:diacylglycerol catabolic process"/>
    <property type="evidence" value="ECO:0007669"/>
    <property type="project" value="TreeGrafter"/>
</dbReference>
<evidence type="ECO:0000256" key="12">
    <source>
        <dbReference type="ARBA" id="ARBA00023136"/>
    </source>
</evidence>
<evidence type="ECO:0000256" key="9">
    <source>
        <dbReference type="ARBA" id="ARBA00022963"/>
    </source>
</evidence>
<dbReference type="WBParaSite" id="HNAJ_0000696801-mRNA-1">
    <property type="protein sequence ID" value="HNAJ_0000696801-mRNA-1"/>
    <property type="gene ID" value="HNAJ_0000696801"/>
</dbReference>
<evidence type="ECO:0000256" key="4">
    <source>
        <dbReference type="ARBA" id="ARBA00022553"/>
    </source>
</evidence>
<evidence type="ECO:0000313" key="18">
    <source>
        <dbReference type="WBParaSite" id="HNAJ_0000696801-mRNA-1"/>
    </source>
</evidence>
<protein>
    <recommendedName>
        <fullName evidence="14">sn-1-specific diacylglycerol lipase</fullName>
        <ecNumber evidence="14">3.1.1.116</ecNumber>
    </recommendedName>
</protein>
<dbReference type="EMBL" id="UZAE01009401">
    <property type="protein sequence ID" value="VDO02824.1"/>
    <property type="molecule type" value="Genomic_DNA"/>
</dbReference>
<keyword evidence="17" id="KW-1185">Reference proteome</keyword>
<evidence type="ECO:0000256" key="1">
    <source>
        <dbReference type="ARBA" id="ARBA00001913"/>
    </source>
</evidence>
<keyword evidence="6" id="KW-0479">Metal-binding</keyword>
<accession>A0A0R3TIS7</accession>
<evidence type="ECO:0000256" key="14">
    <source>
        <dbReference type="ARBA" id="ARBA00026104"/>
    </source>
</evidence>
<evidence type="ECO:0000256" key="7">
    <source>
        <dbReference type="ARBA" id="ARBA00022801"/>
    </source>
</evidence>
<evidence type="ECO:0000313" key="17">
    <source>
        <dbReference type="Proteomes" id="UP000278807"/>
    </source>
</evidence>
<gene>
    <name evidence="16" type="ORF">HNAJ_LOCUS6964</name>
</gene>
<evidence type="ECO:0000256" key="10">
    <source>
        <dbReference type="ARBA" id="ARBA00022989"/>
    </source>
</evidence>
<dbReference type="PANTHER" id="PTHR45792:SF8">
    <property type="entry name" value="DIACYLGLYCEROL LIPASE-ALPHA"/>
    <property type="match status" value="1"/>
</dbReference>
<dbReference type="InterPro" id="IPR052214">
    <property type="entry name" value="DAG_Lipase-Related"/>
</dbReference>
<dbReference type="SUPFAM" id="SSF53474">
    <property type="entry name" value="alpha/beta-Hydrolases"/>
    <property type="match status" value="1"/>
</dbReference>
<dbReference type="Proteomes" id="UP000278807">
    <property type="component" value="Unassembled WGS sequence"/>
</dbReference>
<comment type="subcellular location">
    <subcellularLocation>
        <location evidence="2">Cell membrane</location>
        <topology evidence="2">Multi-pass membrane protein</topology>
    </subcellularLocation>
</comment>
<dbReference type="InterPro" id="IPR002921">
    <property type="entry name" value="Fungal_lipase-type"/>
</dbReference>
<keyword evidence="5" id="KW-0812">Transmembrane</keyword>
<keyword evidence="8" id="KW-0106">Calcium</keyword>
<dbReference type="OrthoDB" id="6273678at2759"/>
<name>A0A0R3TIS7_RODNA</name>
<dbReference type="GO" id="GO:0019369">
    <property type="term" value="P:arachidonate metabolic process"/>
    <property type="evidence" value="ECO:0007669"/>
    <property type="project" value="TreeGrafter"/>
</dbReference>
<proteinExistence type="predicted"/>
<reference evidence="16 17" key="2">
    <citation type="submission" date="2018-11" db="EMBL/GenBank/DDBJ databases">
        <authorList>
            <consortium name="Pathogen Informatics"/>
        </authorList>
    </citation>
    <scope>NUCLEOTIDE SEQUENCE [LARGE SCALE GENOMIC DNA]</scope>
</reference>
<feature type="domain" description="Fungal lipase-type" evidence="15">
    <location>
        <begin position="13"/>
        <end position="118"/>
    </location>
</feature>
<evidence type="ECO:0000259" key="15">
    <source>
        <dbReference type="Pfam" id="PF01764"/>
    </source>
</evidence>